<evidence type="ECO:0000256" key="8">
    <source>
        <dbReference type="PROSITE-ProRule" id="PRU00134"/>
    </source>
</evidence>
<dbReference type="Gene3D" id="2.170.270.10">
    <property type="entry name" value="SET domain"/>
    <property type="match status" value="1"/>
</dbReference>
<dbReference type="InterPro" id="IPR002893">
    <property type="entry name" value="Znf_MYND"/>
</dbReference>
<dbReference type="PANTHER" id="PTHR12197:SF184">
    <property type="entry name" value="HISTONE-LYSINE N-METHYLTRANSFERASE SMYD1"/>
    <property type="match status" value="1"/>
</dbReference>
<evidence type="ECO:0000256" key="5">
    <source>
        <dbReference type="ARBA" id="ARBA00022771"/>
    </source>
</evidence>
<dbReference type="InterPro" id="IPR001214">
    <property type="entry name" value="SET_dom"/>
</dbReference>
<evidence type="ECO:0000256" key="4">
    <source>
        <dbReference type="ARBA" id="ARBA00022723"/>
    </source>
</evidence>
<dbReference type="InterPro" id="IPR046341">
    <property type="entry name" value="SET_dom_sf"/>
</dbReference>
<dbReference type="EC" id="2.1.1.354" evidence="1"/>
<evidence type="ECO:0000256" key="2">
    <source>
        <dbReference type="ARBA" id="ARBA00022603"/>
    </source>
</evidence>
<dbReference type="Gene3D" id="1.10.220.160">
    <property type="match status" value="1"/>
</dbReference>
<dbReference type="InterPro" id="IPR044418">
    <property type="entry name" value="SMYD1_SET"/>
</dbReference>
<reference evidence="11 12" key="1">
    <citation type="submission" date="2022-01" db="EMBL/GenBank/DDBJ databases">
        <title>A high-quality chromosome-level genome assembly of rohu carp, Labeo rohita.</title>
        <authorList>
            <person name="Arick M.A. II"/>
            <person name="Hsu C.-Y."/>
            <person name="Magbanua Z."/>
            <person name="Pechanova O."/>
            <person name="Grover C."/>
            <person name="Miller E."/>
            <person name="Thrash A."/>
            <person name="Ezzel L."/>
            <person name="Alam S."/>
            <person name="Benzie J."/>
            <person name="Hamilton M."/>
            <person name="Karsi A."/>
            <person name="Lawrence M.L."/>
            <person name="Peterson D.G."/>
        </authorList>
    </citation>
    <scope>NUCLEOTIDE SEQUENCE [LARGE SCALE GENOMIC DNA]</scope>
    <source>
        <strain evidence="12">BAU-BD-2019</strain>
        <tissue evidence="11">Blood</tissue>
    </source>
</reference>
<feature type="domain" description="MYND-type" evidence="10">
    <location>
        <begin position="180"/>
        <end position="218"/>
    </location>
</feature>
<evidence type="ECO:0000256" key="6">
    <source>
        <dbReference type="ARBA" id="ARBA00022833"/>
    </source>
</evidence>
<dbReference type="EMBL" id="JACTAM010000008">
    <property type="protein sequence ID" value="KAI2661949.1"/>
    <property type="molecule type" value="Genomic_DNA"/>
</dbReference>
<dbReference type="Gene3D" id="1.25.40.970">
    <property type="match status" value="1"/>
</dbReference>
<dbReference type="InterPro" id="IPR050869">
    <property type="entry name" value="H3K4_H4K5_MeTrfase"/>
</dbReference>
<protein>
    <recommendedName>
        <fullName evidence="1">[histone H3]-lysine(4) N-trimethyltransferase</fullName>
        <ecNumber evidence="1">2.1.1.354</ecNumber>
    </recommendedName>
</protein>
<evidence type="ECO:0000259" key="10">
    <source>
        <dbReference type="PROSITE" id="PS50865"/>
    </source>
</evidence>
<dbReference type="SMART" id="SM00317">
    <property type="entry name" value="SET"/>
    <property type="match status" value="1"/>
</dbReference>
<sequence>MVLDLCPKDPECVGGKESAGTHAARRLASCLFSSLDWRLQLRDKNILLDPERGFYAESVKSHPAVSVARHTFCFLHKALDQLTGVPSVVSHRHLHTPLLNPDMVQLEASAILVSAGESQLPYRSSLASVKTTDMEFVEVFDSPGKGRGLRAIKEVWAGDVLFAEPPFASVVFDSHAANICHSCFRRQEKLQRCGQCRFAHYCDKTCQRAAWEEHKQECAAIKSYTKAPNESVRLAARILWRMDKEGSVVSDTQLTTLEELEDHIYDISEEDAKDFKVDIHNFLDYWPRSSKPHTVDNVSHILGVINCNGFMVSDQRGLQAVGVGLFPNLCLVNHDCWPNCTVILNNGNQSAVDTMYHSQTRIELRALGKINPGEEVTVSYVDFLNLSEDRRRLLKQQYFFDCTCEHCTNKIKDDLKMAGAEVVKICRECVEKQENVLADTHIYQLRMWCTLSEVLSYLQFFEEASTYARKMVEGYMKLYHPNNAQLGMATMRAGAMRMQTEMELRMFKQNEYVYHSMREAALKNQPMRMMAEPATDSIKNLFRRK</sequence>
<keyword evidence="4" id="KW-0479">Metal-binding</keyword>
<organism evidence="11 12">
    <name type="scientific">Labeo rohita</name>
    <name type="common">Indian major carp</name>
    <name type="synonym">Cyprinus rohita</name>
    <dbReference type="NCBI Taxonomy" id="84645"/>
    <lineage>
        <taxon>Eukaryota</taxon>
        <taxon>Metazoa</taxon>
        <taxon>Chordata</taxon>
        <taxon>Craniata</taxon>
        <taxon>Vertebrata</taxon>
        <taxon>Euteleostomi</taxon>
        <taxon>Actinopterygii</taxon>
        <taxon>Neopterygii</taxon>
        <taxon>Teleostei</taxon>
        <taxon>Ostariophysi</taxon>
        <taxon>Cypriniformes</taxon>
        <taxon>Cyprinidae</taxon>
        <taxon>Labeoninae</taxon>
        <taxon>Labeonini</taxon>
        <taxon>Labeo</taxon>
    </lineage>
</organism>
<feature type="domain" description="SET" evidence="9">
    <location>
        <begin position="135"/>
        <end position="381"/>
    </location>
</feature>
<dbReference type="CDD" id="cd10526">
    <property type="entry name" value="SET_SMYD1"/>
    <property type="match status" value="1"/>
</dbReference>
<evidence type="ECO:0000256" key="3">
    <source>
        <dbReference type="ARBA" id="ARBA00022691"/>
    </source>
</evidence>
<evidence type="ECO:0000313" key="12">
    <source>
        <dbReference type="Proteomes" id="UP000830375"/>
    </source>
</evidence>
<proteinExistence type="predicted"/>
<dbReference type="PANTHER" id="PTHR12197">
    <property type="entry name" value="HISTONE-LYSINE N-METHYLTRANSFERASE SMYD"/>
    <property type="match status" value="1"/>
</dbReference>
<keyword evidence="3" id="KW-0949">S-adenosyl-L-methionine</keyword>
<keyword evidence="12" id="KW-1185">Reference proteome</keyword>
<dbReference type="Pfam" id="PF01753">
    <property type="entry name" value="zf-MYND"/>
    <property type="match status" value="1"/>
</dbReference>
<dbReference type="PROSITE" id="PS50280">
    <property type="entry name" value="SET"/>
    <property type="match status" value="1"/>
</dbReference>
<evidence type="ECO:0000256" key="7">
    <source>
        <dbReference type="ARBA" id="ARBA00047571"/>
    </source>
</evidence>
<dbReference type="PROSITE" id="PS50865">
    <property type="entry name" value="ZF_MYND_2"/>
    <property type="match status" value="1"/>
</dbReference>
<evidence type="ECO:0000313" key="11">
    <source>
        <dbReference type="EMBL" id="KAI2661949.1"/>
    </source>
</evidence>
<dbReference type="Pfam" id="PF00856">
    <property type="entry name" value="SET"/>
    <property type="match status" value="1"/>
</dbReference>
<evidence type="ECO:0000256" key="1">
    <source>
        <dbReference type="ARBA" id="ARBA00012182"/>
    </source>
</evidence>
<gene>
    <name evidence="11" type="ORF">H4Q32_007662</name>
</gene>
<keyword evidence="2" id="KW-0808">Transferase</keyword>
<evidence type="ECO:0000259" key="9">
    <source>
        <dbReference type="PROSITE" id="PS50280"/>
    </source>
</evidence>
<dbReference type="SUPFAM" id="SSF82199">
    <property type="entry name" value="SET domain"/>
    <property type="match status" value="1"/>
</dbReference>
<keyword evidence="2" id="KW-0489">Methyltransferase</keyword>
<dbReference type="Proteomes" id="UP000830375">
    <property type="component" value="Unassembled WGS sequence"/>
</dbReference>
<dbReference type="Gene3D" id="6.10.140.2220">
    <property type="match status" value="1"/>
</dbReference>
<keyword evidence="5 8" id="KW-0863">Zinc-finger</keyword>
<accession>A0ABQ8MGT7</accession>
<comment type="catalytic activity">
    <reaction evidence="7">
        <text>L-lysyl(4)-[histone H3] + 3 S-adenosyl-L-methionine = N(6),N(6),N(6)-trimethyl-L-lysyl(4)-[histone H3] + 3 S-adenosyl-L-homocysteine + 3 H(+)</text>
        <dbReference type="Rhea" id="RHEA:60260"/>
        <dbReference type="Rhea" id="RHEA-COMP:15537"/>
        <dbReference type="Rhea" id="RHEA-COMP:15547"/>
        <dbReference type="ChEBI" id="CHEBI:15378"/>
        <dbReference type="ChEBI" id="CHEBI:29969"/>
        <dbReference type="ChEBI" id="CHEBI:57856"/>
        <dbReference type="ChEBI" id="CHEBI:59789"/>
        <dbReference type="ChEBI" id="CHEBI:61961"/>
        <dbReference type="EC" id="2.1.1.354"/>
    </reaction>
</comment>
<name>A0ABQ8MGT7_LABRO</name>
<comment type="caution">
    <text evidence="11">The sequence shown here is derived from an EMBL/GenBank/DDBJ whole genome shotgun (WGS) entry which is preliminary data.</text>
</comment>
<keyword evidence="6" id="KW-0862">Zinc</keyword>